<proteinExistence type="predicted"/>
<protein>
    <submittedName>
        <fullName evidence="1">Uncharacterized protein</fullName>
    </submittedName>
</protein>
<reference evidence="1 2" key="1">
    <citation type="submission" date="2021-05" db="EMBL/GenBank/DDBJ databases">
        <title>Genome Assembly of Synthetic Allotetraploid Brassica napus Reveals Homoeologous Exchanges between Subgenomes.</title>
        <authorList>
            <person name="Davis J.T."/>
        </authorList>
    </citation>
    <scope>NUCLEOTIDE SEQUENCE [LARGE SCALE GENOMIC DNA]</scope>
    <source>
        <strain evidence="2">cv. Da-Ae</strain>
        <tissue evidence="1">Seedling</tissue>
    </source>
</reference>
<comment type="caution">
    <text evidence="1">The sequence shown here is derived from an EMBL/GenBank/DDBJ whole genome shotgun (WGS) entry which is preliminary data.</text>
</comment>
<gene>
    <name evidence="1" type="ORF">HID58_028751</name>
</gene>
<organism evidence="1 2">
    <name type="scientific">Brassica napus</name>
    <name type="common">Rape</name>
    <dbReference type="NCBI Taxonomy" id="3708"/>
    <lineage>
        <taxon>Eukaryota</taxon>
        <taxon>Viridiplantae</taxon>
        <taxon>Streptophyta</taxon>
        <taxon>Embryophyta</taxon>
        <taxon>Tracheophyta</taxon>
        <taxon>Spermatophyta</taxon>
        <taxon>Magnoliopsida</taxon>
        <taxon>eudicotyledons</taxon>
        <taxon>Gunneridae</taxon>
        <taxon>Pentapetalae</taxon>
        <taxon>rosids</taxon>
        <taxon>malvids</taxon>
        <taxon>Brassicales</taxon>
        <taxon>Brassicaceae</taxon>
        <taxon>Brassiceae</taxon>
        <taxon>Brassica</taxon>
    </lineage>
</organism>
<accession>A0ABQ8CD19</accession>
<sequence length="134" mass="14648">MPFLRLGQTRTSLLDCDQLVHWMITPEHGLSLTLGSPAAQTVLFIIWTEKNNWLHNGSSSPPLILFKKLDRLLGISSCLVSYPIAGVKVFSSSGLPMHNPANSLPNFVPSWASISSGVVAANDRDKPPKRVELT</sequence>
<evidence type="ECO:0000313" key="1">
    <source>
        <dbReference type="EMBL" id="KAH0914305.1"/>
    </source>
</evidence>
<dbReference type="EMBL" id="JAGKQM010000008">
    <property type="protein sequence ID" value="KAH0914305.1"/>
    <property type="molecule type" value="Genomic_DNA"/>
</dbReference>
<keyword evidence="2" id="KW-1185">Reference proteome</keyword>
<name>A0ABQ8CD19_BRANA</name>
<evidence type="ECO:0000313" key="2">
    <source>
        <dbReference type="Proteomes" id="UP000824890"/>
    </source>
</evidence>
<dbReference type="Proteomes" id="UP000824890">
    <property type="component" value="Unassembled WGS sequence"/>
</dbReference>